<dbReference type="CDD" id="cd22198">
    <property type="entry name" value="CH_MICAL_EHBP-like"/>
    <property type="match status" value="1"/>
</dbReference>
<evidence type="ECO:0000256" key="3">
    <source>
        <dbReference type="ARBA" id="ARBA00008223"/>
    </source>
</evidence>
<evidence type="ECO:0000256" key="2">
    <source>
        <dbReference type="ARBA" id="ARBA00004496"/>
    </source>
</evidence>
<dbReference type="Gene3D" id="3.50.50.60">
    <property type="entry name" value="FAD/NAD(P)-binding domain"/>
    <property type="match status" value="1"/>
</dbReference>
<evidence type="ECO:0000256" key="4">
    <source>
        <dbReference type="ARBA" id="ARBA00012709"/>
    </source>
</evidence>
<feature type="compositionally biased region" description="Basic and acidic residues" evidence="18">
    <location>
        <begin position="1659"/>
        <end position="1669"/>
    </location>
</feature>
<feature type="domain" description="Calponin-homology (CH)" evidence="20">
    <location>
        <begin position="538"/>
        <end position="641"/>
    </location>
</feature>
<dbReference type="InterPro" id="IPR036872">
    <property type="entry name" value="CH_dom_sf"/>
</dbReference>
<name>A0A8R2NQG7_ACYPI</name>
<feature type="compositionally biased region" description="Basic residues" evidence="18">
    <location>
        <begin position="1641"/>
        <end position="1658"/>
    </location>
</feature>
<reference evidence="24" key="1">
    <citation type="submission" date="2010-06" db="EMBL/GenBank/DDBJ databases">
        <authorList>
            <person name="Jiang H."/>
            <person name="Abraham K."/>
            <person name="Ali S."/>
            <person name="Alsbrooks S.L."/>
            <person name="Anim B.N."/>
            <person name="Anosike U.S."/>
            <person name="Attaway T."/>
            <person name="Bandaranaike D.P."/>
            <person name="Battles P.K."/>
            <person name="Bell S.N."/>
            <person name="Bell A.V."/>
            <person name="Beltran B."/>
            <person name="Bickham C."/>
            <person name="Bustamante Y."/>
            <person name="Caleb T."/>
            <person name="Canada A."/>
            <person name="Cardenas V."/>
            <person name="Carter K."/>
            <person name="Chacko J."/>
            <person name="Chandrabose M.N."/>
            <person name="Chavez D."/>
            <person name="Chavez A."/>
            <person name="Chen L."/>
            <person name="Chu H.-S."/>
            <person name="Claassen K.J."/>
            <person name="Cockrell R."/>
            <person name="Collins M."/>
            <person name="Cooper J.A."/>
            <person name="Cree A."/>
            <person name="Curry S.M."/>
            <person name="Da Y."/>
            <person name="Dao M.D."/>
            <person name="Das B."/>
            <person name="Davila M.-L."/>
            <person name="Davy-Carroll L."/>
            <person name="Denson S."/>
            <person name="Dinh H."/>
            <person name="Ebong V.E."/>
            <person name="Edwards J.R."/>
            <person name="Egan A."/>
            <person name="El-Daye J."/>
            <person name="Escobedo L."/>
            <person name="Fernandez S."/>
            <person name="Fernando P.R."/>
            <person name="Flagg N."/>
            <person name="Forbes L.D."/>
            <person name="Fowler R.G."/>
            <person name="Fu Q."/>
            <person name="Gabisi R.A."/>
            <person name="Ganer J."/>
            <person name="Garbino Pronczuk A."/>
            <person name="Garcia R.M."/>
            <person name="Garner T."/>
            <person name="Garrett T.E."/>
            <person name="Gonzalez D.A."/>
            <person name="Hamid H."/>
            <person name="Hawkins E.S."/>
            <person name="Hirani K."/>
            <person name="Hogues M.E."/>
            <person name="Hollins B."/>
            <person name="Hsiao C.-H."/>
            <person name="Jabil R."/>
            <person name="James M.L."/>
            <person name="Jhangiani S.N."/>
            <person name="Johnson B."/>
            <person name="Johnson Q."/>
            <person name="Joshi V."/>
            <person name="Kalu J.B."/>
            <person name="Kam C."/>
            <person name="Kashfia A."/>
            <person name="Keebler J."/>
            <person name="Kisamo H."/>
            <person name="Kovar C.L."/>
            <person name="Lago L.A."/>
            <person name="Lai C.-Y."/>
            <person name="Laidlaw J."/>
            <person name="Lara F."/>
            <person name="Le T.-K."/>
            <person name="Lee S.L."/>
            <person name="Legall F.H."/>
            <person name="Lemon S.J."/>
            <person name="Lewis L.R."/>
            <person name="Li B."/>
            <person name="Liu Y."/>
            <person name="Liu Y.-S."/>
            <person name="Lopez J."/>
            <person name="Lozado R.J."/>
            <person name="Lu J."/>
            <person name="Madu R.C."/>
            <person name="Maheshwari M."/>
            <person name="Maheshwari R."/>
            <person name="Malloy K."/>
            <person name="Martinez E."/>
            <person name="Mathew T."/>
            <person name="Mercado I.C."/>
            <person name="Mercado C."/>
            <person name="Meyer B."/>
            <person name="Montgomery K."/>
            <person name="Morgan M.B."/>
            <person name="Munidasa M."/>
            <person name="Nazareth L.V."/>
            <person name="Nelson J."/>
            <person name="Ng B.M."/>
            <person name="Nguyen N.B."/>
            <person name="Nguyen P.Q."/>
            <person name="Nguyen T."/>
            <person name="Obregon M."/>
            <person name="Okwuonu G.O."/>
            <person name="Onwere C.G."/>
            <person name="Orozco G."/>
            <person name="Parra A."/>
            <person name="Patel S."/>
            <person name="Patil S."/>
            <person name="Perez A."/>
            <person name="Perez Y."/>
            <person name="Pham C."/>
            <person name="Primus E.L."/>
            <person name="Pu L.-L."/>
            <person name="Puazo M."/>
            <person name="Qin X."/>
            <person name="Quiroz J.B."/>
            <person name="Reese J."/>
            <person name="Richards S."/>
            <person name="Rives C.M."/>
            <person name="Robberts R."/>
            <person name="Ruiz S.J."/>
            <person name="Ruiz M.J."/>
            <person name="Santibanez J."/>
            <person name="Schneider B.W."/>
            <person name="Sisson I."/>
            <person name="Smith M."/>
            <person name="Sodergren E."/>
            <person name="Song X.-Z."/>
            <person name="Song B.B."/>
            <person name="Summersgill H."/>
            <person name="Thelus R."/>
            <person name="Thornton R.D."/>
            <person name="Trejos Z.Y."/>
            <person name="Usmani K."/>
            <person name="Vattathil S."/>
            <person name="Villasana D."/>
            <person name="Walker D.L."/>
            <person name="Wang S."/>
            <person name="Wang K."/>
            <person name="White C.S."/>
            <person name="Williams A.C."/>
            <person name="Williamson J."/>
            <person name="Wilson K."/>
            <person name="Woghiren I.O."/>
            <person name="Woodworth J.R."/>
            <person name="Worley K.C."/>
            <person name="Wright R.A."/>
            <person name="Wu W."/>
            <person name="Young L."/>
            <person name="Zhang L."/>
            <person name="Zhang J."/>
            <person name="Zhu Y."/>
            <person name="Muzny D.M."/>
            <person name="Weinstock G."/>
            <person name="Gibbs R.A."/>
        </authorList>
    </citation>
    <scope>NUCLEOTIDE SEQUENCE [LARGE SCALE GENOMIC DNA]</scope>
    <source>
        <strain evidence="24">LSR1</strain>
    </source>
</reference>
<dbReference type="CTD" id="41225"/>
<comment type="similarity">
    <text evidence="3">Belongs to the Mical family.</text>
</comment>
<evidence type="ECO:0000256" key="11">
    <source>
        <dbReference type="ARBA" id="ARBA00023002"/>
    </source>
</evidence>
<keyword evidence="11" id="KW-0560">Oxidoreductase</keyword>
<dbReference type="SUPFAM" id="SSF51905">
    <property type="entry name" value="FAD/NAD(P)-binding domain"/>
    <property type="match status" value="1"/>
</dbReference>
<keyword evidence="19" id="KW-0472">Membrane</keyword>
<dbReference type="FunFam" id="3.50.50.60:FF:000004">
    <property type="entry name" value="protein-methionine sulfoxide oxidase MICAL2 isoform X1"/>
    <property type="match status" value="1"/>
</dbReference>
<feature type="compositionally biased region" description="Acidic residues" evidence="18">
    <location>
        <begin position="1108"/>
        <end position="1128"/>
    </location>
</feature>
<evidence type="ECO:0000259" key="21">
    <source>
        <dbReference type="PROSITE" id="PS50023"/>
    </source>
</evidence>
<feature type="domain" description="BMERB" evidence="22">
    <location>
        <begin position="2185"/>
        <end position="2319"/>
    </location>
</feature>
<comment type="catalytic activity">
    <reaction evidence="15">
        <text>L-methionyl-[F-actin] + NADPH + O2 + H(+) = L-methionyl-(R)-S-oxide-[F-actin] + NADP(+) + H2O</text>
        <dbReference type="Rhea" id="RHEA:51308"/>
        <dbReference type="Rhea" id="RHEA-COMP:12953"/>
        <dbReference type="Rhea" id="RHEA-COMP:12956"/>
        <dbReference type="ChEBI" id="CHEBI:15377"/>
        <dbReference type="ChEBI" id="CHEBI:15378"/>
        <dbReference type="ChEBI" id="CHEBI:15379"/>
        <dbReference type="ChEBI" id="CHEBI:16044"/>
        <dbReference type="ChEBI" id="CHEBI:45764"/>
        <dbReference type="ChEBI" id="CHEBI:57783"/>
        <dbReference type="ChEBI" id="CHEBI:58349"/>
        <dbReference type="EC" id="1.14.13.225"/>
    </reaction>
</comment>
<keyword evidence="8" id="KW-0274">FAD</keyword>
<dbReference type="SUPFAM" id="SSF57716">
    <property type="entry name" value="Glucocorticoid receptor-like (DNA-binding domain)"/>
    <property type="match status" value="1"/>
</dbReference>
<dbReference type="GeneID" id="100168266"/>
<dbReference type="InterPro" id="IPR022735">
    <property type="entry name" value="bMERB_dom"/>
</dbReference>
<keyword evidence="6" id="KW-0285">Flavoprotein</keyword>
<feature type="coiled-coil region" evidence="17">
    <location>
        <begin position="2195"/>
        <end position="2222"/>
    </location>
</feature>
<dbReference type="GO" id="GO:0003779">
    <property type="term" value="F:actin binding"/>
    <property type="evidence" value="ECO:0007669"/>
    <property type="project" value="UniProtKB-KW"/>
</dbReference>
<evidence type="ECO:0000256" key="6">
    <source>
        <dbReference type="ARBA" id="ARBA00022630"/>
    </source>
</evidence>
<keyword evidence="7 16" id="KW-0479">Metal-binding</keyword>
<dbReference type="EC" id="1.14.13.225" evidence="4"/>
<evidence type="ECO:0000256" key="9">
    <source>
        <dbReference type="ARBA" id="ARBA00022833"/>
    </source>
</evidence>
<dbReference type="PROSITE" id="PS00478">
    <property type="entry name" value="LIM_DOMAIN_1"/>
    <property type="match status" value="1"/>
</dbReference>
<dbReference type="PROSITE" id="PS50021">
    <property type="entry name" value="CH"/>
    <property type="match status" value="1"/>
</dbReference>
<evidence type="ECO:0000256" key="19">
    <source>
        <dbReference type="SAM" id="Phobius"/>
    </source>
</evidence>
<dbReference type="Gene3D" id="1.10.418.10">
    <property type="entry name" value="Calponin-like domain"/>
    <property type="match status" value="1"/>
</dbReference>
<dbReference type="GO" id="GO:0046872">
    <property type="term" value="F:metal ion binding"/>
    <property type="evidence" value="ECO:0007669"/>
    <property type="project" value="UniProtKB-KW"/>
</dbReference>
<dbReference type="PROSITE" id="PS50023">
    <property type="entry name" value="LIM_DOMAIN_2"/>
    <property type="match status" value="1"/>
</dbReference>
<keyword evidence="10" id="KW-0521">NADP</keyword>
<keyword evidence="5" id="KW-0963">Cytoplasm</keyword>
<evidence type="ECO:0000313" key="23">
    <source>
        <dbReference type="EnsemblMetazoa" id="XP_029345599.1"/>
    </source>
</evidence>
<evidence type="ECO:0000256" key="12">
    <source>
        <dbReference type="ARBA" id="ARBA00023033"/>
    </source>
</evidence>
<evidence type="ECO:0000256" key="14">
    <source>
        <dbReference type="ARBA" id="ARBA00023203"/>
    </source>
</evidence>
<dbReference type="InterPro" id="IPR057494">
    <property type="entry name" value="Rossman_Mical"/>
</dbReference>
<evidence type="ECO:0000256" key="13">
    <source>
        <dbReference type="ARBA" id="ARBA00023038"/>
    </source>
</evidence>
<dbReference type="RefSeq" id="XP_029345599.1">
    <property type="nucleotide sequence ID" value="XM_029489739.1"/>
</dbReference>
<feature type="region of interest" description="Disordered" evidence="18">
    <location>
        <begin position="1150"/>
        <end position="1188"/>
    </location>
</feature>
<feature type="region of interest" description="Disordered" evidence="18">
    <location>
        <begin position="1207"/>
        <end position="1253"/>
    </location>
</feature>
<dbReference type="InterPro" id="IPR003953">
    <property type="entry name" value="FAD-dep_OxRdtase_2_FAD-bd"/>
</dbReference>
<evidence type="ECO:0000256" key="5">
    <source>
        <dbReference type="ARBA" id="ARBA00022490"/>
    </source>
</evidence>
<evidence type="ECO:0000256" key="10">
    <source>
        <dbReference type="ARBA" id="ARBA00022857"/>
    </source>
</evidence>
<protein>
    <recommendedName>
        <fullName evidence="4">F-actin monooxygenase</fullName>
        <ecNumber evidence="4">1.14.13.225</ecNumber>
    </recommendedName>
</protein>
<dbReference type="PANTHER" id="PTHR23167:SF54">
    <property type="entry name" value="[F-ACTIN]-MONOOXYGENASE MICAL"/>
    <property type="match status" value="1"/>
</dbReference>
<sequence length="2319" mass="264300">MASHYRKTLPSADAALASEVFDRFCTASTMKTILGHFRHLCEILCIKPTNFPQFYPKLKSMLCSWKAKALWNKFDKKASHKCYNRGKTCMNTRVLIIGSGPCGLRAAIEAQLLGAKVVVVEKRDRLSRNNVLHLWPFVIQDLKLLGAKKFFGKFCAGAIDHISIRQLQCILLKVSLILGVEIHEGVSFDSLSPPPDNDEKIGWRAIFSPSDHPVSQYEFDVLIGADGKRNTLEGFKRKEFRGRLAIAITANFINKHTEAEARVEEISGVAFIFNQKFFKDLYRETGIDLENIVYYKDETHYFVMTAKKHSLIDKGVILNDYADVAKLLALENINKEALTEYAKEAANFSTNYSLPQLEFAVNHYGQPDVAMFDFTSMYAAENASHVIQRNGHKLLATLVGDSLLEPFWPTGSGCARGFLSSMDTCWAIKHWGSPDSNPLDVLAERESIYHILGQTTPENLQKNIAGYTVDPHTRYPNLNTHAVLPVQVVHLFDCDDKTVVEKYLKAPRQTITPVQDVPKKRRRKVRLAALDPAMKESQVNQETLHHWLKTQVEPYDSISVEDLAKSFKNGLALCAIIHRYRPDLVDFFSLSSSDVAKNNQLAFDILEHEFGIPPIMSGIEMEQCDIPDILAMLSYLSQVYDTFRREIPHINHPKLEDSDHGPTPAESRFRIHVTRNNIFTPYSKPSTLVKPISQSRKRSGVNNISTIDKSTSSMQRRNRKRRTNINNGSLAQIKKRLHLRMQQIYIREPEDDEFFENNHEEFKERARELEKKLFPSPRDARVQEDCSSPRYKMEEDISVRAKEIEAKLKGGPAPDKKPKDLMRAIGKIDKSDWNVKEIERKIEESKVNAKHIKNGTEKVPKWSRPQFDDKVSAIKKKLHVKGYQDGVNNDKKFLEIDDNLNKLNRKIKDGNILDQGLRGANKVSAMAAHLATINKQPEQPLLQRSGTKNTVIIPQGGSETCHFCKNRVYLMERLSAEGRFFHRGCFRCEYCHTTLRLGNYMYDRDGKYDNRFYCSQHFGMPGTQQMRSRRKLEQKTEPDLGIKPIVLAKAPDKIKASMESLDRGETPERVEFENLDLEEDLVLSEMDEDEWTDRNFGASANEMLSSDELSEFSDSESDENQNLELNDDNQEQKLLPININNDNLCSINIEDDGLSSQNESDESQDRFSYKEFDSGDDESDTATEGEEEIKAREIRKQEVCLRIPNISSATTDTGSDTEVATDFYSSSSGSSNSATEISTDSEFERDDKTPTKHSIPNIIVSESIQSKHKVEETRVDPLVPENPKIAEIVNRAQNRPNFIPFANPGYELNRTQSTEGIATKRSLELKKLYLLAGNGNGIAVKKSGSSVTLDTKFKSFVDQISECQKKLNPAPVPSPTMQAFLQNVSPVVNKNEKKSKELSEINEFKHVCLKHSEKNNDSNENNETNHNNIIEVINTQYQEHDNESRPRSPAHETSIIVPEFHRSQIENKIESDSLSTDASTDTENDLEIPDISSDDKDIPKENHNLPKLEIHNSRGELMNDIEQKEQIIESECIPKYSDNGFNKIITVPSPINDKNVRNGEILKHVSTTADLFMNNVLKPNNGEIVHPESYAQSSDYNNDEDHAIEGQTETELSDWARDDDVGVSEAWDDFVHVPIKSLTYRKHQRPKSKRKPRNSPKKRPNEDLDEFGHVCGKIDSDNIEFMDTISDNDTNEHVAALNQTLLHNTGYMEFVTNPQMDDDLKTPVVETLNAIYNMSADKDDNDTTTTSDLVTVMDFNNINNIDDDALTPIVHEDTNKTYQNYVKRLQEKITPFNSIRDSIDVRKMKKNSKGEKLDENNLKEENEQEQNSTTYKLQQITKERMKEKNLVHDMVMSKITSKSPHERKPRRNRSSPFSPESHTENFEFAKPFPVHQCNADLKLRPTSLLIPVKSPLSERKICSTQQISCSEAFSLPDIRRALFDEKTPTSSVAEILKSTEEIRENARARARLKSDSELGISPEDKIRQLREKLERRRAVKSNCDGLALLTKSKSCQSIDEFDLDTALCDTPKRNEQSIMNDRHERKRSITQTVMAAIFQKKIPSPNKIRSPSSHQTSPSRFKFLMSGKTKEKSQSADNVSTFIGDYDKKLIPAAGDKPVQYKSNSESEIRRRLIDSLAPPIPPLPSCYDIDNPQLLETVVDESKKNKVDDDSIQSVDSRMSKSEIKIARQSQRKRLRIAQEIQRKLEELDVKLKTLEAEGVEVEKKLRGEGGEKNEDEPSLLHTYCELMSEVNRLRREERELGLQAQELEIEDNLARCETTSANEFGSDFNCLASIHRTNHILTKLFPIYVLIVFYYFNLFIS</sequence>
<dbReference type="PANTHER" id="PTHR23167">
    <property type="entry name" value="CALPONIN HOMOLOGY DOMAIN-CONTAINING PROTEIN DDB_G0272472-RELATED"/>
    <property type="match status" value="1"/>
</dbReference>
<dbReference type="PRINTS" id="PR00420">
    <property type="entry name" value="RNGMNOXGNASE"/>
</dbReference>
<dbReference type="Pfam" id="PF25413">
    <property type="entry name" value="Rossman_Mical"/>
    <property type="match status" value="1"/>
</dbReference>
<evidence type="ECO:0000256" key="7">
    <source>
        <dbReference type="ARBA" id="ARBA00022723"/>
    </source>
</evidence>
<comment type="cofactor">
    <cofactor evidence="1">
        <name>FAD</name>
        <dbReference type="ChEBI" id="CHEBI:57692"/>
    </cofactor>
</comment>
<reference evidence="23" key="2">
    <citation type="submission" date="2022-06" db="UniProtKB">
        <authorList>
            <consortium name="EnsemblMetazoa"/>
        </authorList>
    </citation>
    <scope>IDENTIFICATION</scope>
</reference>
<organism evidence="23 24">
    <name type="scientific">Acyrthosiphon pisum</name>
    <name type="common">Pea aphid</name>
    <dbReference type="NCBI Taxonomy" id="7029"/>
    <lineage>
        <taxon>Eukaryota</taxon>
        <taxon>Metazoa</taxon>
        <taxon>Ecdysozoa</taxon>
        <taxon>Arthropoda</taxon>
        <taxon>Hexapoda</taxon>
        <taxon>Insecta</taxon>
        <taxon>Pterygota</taxon>
        <taxon>Neoptera</taxon>
        <taxon>Paraneoptera</taxon>
        <taxon>Hemiptera</taxon>
        <taxon>Sternorrhyncha</taxon>
        <taxon>Aphidomorpha</taxon>
        <taxon>Aphidoidea</taxon>
        <taxon>Aphididae</taxon>
        <taxon>Macrosiphini</taxon>
        <taxon>Acyrthosiphon</taxon>
    </lineage>
</organism>
<dbReference type="EnsemblMetazoa" id="XM_029489739.1">
    <property type="protein sequence ID" value="XP_029345599.1"/>
    <property type="gene ID" value="LOC100168266"/>
</dbReference>
<feature type="compositionally biased region" description="Acidic residues" evidence="18">
    <location>
        <begin position="1174"/>
        <end position="1187"/>
    </location>
</feature>
<dbReference type="SMART" id="SM01203">
    <property type="entry name" value="DUF3585"/>
    <property type="match status" value="1"/>
</dbReference>
<feature type="transmembrane region" description="Helical" evidence="19">
    <location>
        <begin position="2298"/>
        <end position="2318"/>
    </location>
</feature>
<dbReference type="InterPro" id="IPR001781">
    <property type="entry name" value="Znf_LIM"/>
</dbReference>
<dbReference type="Pfam" id="PF00890">
    <property type="entry name" value="FAD_binding_2"/>
    <property type="match status" value="1"/>
</dbReference>
<proteinExistence type="inferred from homology"/>
<dbReference type="SUPFAM" id="SSF47576">
    <property type="entry name" value="Calponin-homology domain, CH-domain"/>
    <property type="match status" value="1"/>
</dbReference>
<dbReference type="OrthoDB" id="20799at2759"/>
<dbReference type="InterPro" id="IPR001715">
    <property type="entry name" value="CH_dom"/>
</dbReference>
<feature type="compositionally biased region" description="Basic and acidic residues" evidence="18">
    <location>
        <begin position="1163"/>
        <end position="1173"/>
    </location>
</feature>
<dbReference type="CDD" id="cd09439">
    <property type="entry name" value="LIM_Mical"/>
    <property type="match status" value="1"/>
</dbReference>
<evidence type="ECO:0000313" key="24">
    <source>
        <dbReference type="Proteomes" id="UP000007819"/>
    </source>
</evidence>
<feature type="domain" description="LIM zinc-binding" evidence="21">
    <location>
        <begin position="959"/>
        <end position="1024"/>
    </location>
</feature>
<evidence type="ECO:0000259" key="22">
    <source>
        <dbReference type="PROSITE" id="PS51848"/>
    </source>
</evidence>
<dbReference type="Pfam" id="PF12130">
    <property type="entry name" value="bMERB_dom"/>
    <property type="match status" value="1"/>
</dbReference>
<dbReference type="SMART" id="SM00132">
    <property type="entry name" value="LIM"/>
    <property type="match status" value="1"/>
</dbReference>
<feature type="region of interest" description="Disordered" evidence="18">
    <location>
        <begin position="1854"/>
        <end position="1880"/>
    </location>
</feature>
<dbReference type="SMART" id="SM00033">
    <property type="entry name" value="CH"/>
    <property type="match status" value="1"/>
</dbReference>
<keyword evidence="19" id="KW-1133">Transmembrane helix</keyword>
<dbReference type="GO" id="GO:0005737">
    <property type="term" value="C:cytoplasm"/>
    <property type="evidence" value="ECO:0007669"/>
    <property type="project" value="UniProtKB-SubCell"/>
</dbReference>
<keyword evidence="9 16" id="KW-0862">Zinc</keyword>
<feature type="region of interest" description="Disordered" evidence="18">
    <location>
        <begin position="1641"/>
        <end position="1669"/>
    </location>
</feature>
<dbReference type="PROSITE" id="PS51848">
    <property type="entry name" value="BMERB"/>
    <property type="match status" value="1"/>
</dbReference>
<keyword evidence="24" id="KW-1185">Reference proteome</keyword>
<dbReference type="Pfam" id="PF00307">
    <property type="entry name" value="CH"/>
    <property type="match status" value="1"/>
</dbReference>
<evidence type="ECO:0000256" key="1">
    <source>
        <dbReference type="ARBA" id="ARBA00001974"/>
    </source>
</evidence>
<feature type="region of interest" description="Disordered" evidence="18">
    <location>
        <begin position="1466"/>
        <end position="1499"/>
    </location>
</feature>
<dbReference type="InterPro" id="IPR036188">
    <property type="entry name" value="FAD/NAD-bd_sf"/>
</dbReference>
<feature type="compositionally biased region" description="Polar residues" evidence="18">
    <location>
        <begin position="1207"/>
        <end position="1218"/>
    </location>
</feature>
<dbReference type="InterPro" id="IPR050540">
    <property type="entry name" value="F-actin_Monoox_Mical"/>
</dbReference>
<dbReference type="Gene3D" id="2.10.110.10">
    <property type="entry name" value="Cysteine Rich Protein"/>
    <property type="match status" value="1"/>
</dbReference>
<feature type="compositionally biased region" description="Basic and acidic residues" evidence="18">
    <location>
        <begin position="1806"/>
        <end position="1821"/>
    </location>
</feature>
<feature type="region of interest" description="Disordered" evidence="18">
    <location>
        <begin position="1106"/>
        <end position="1128"/>
    </location>
</feature>
<dbReference type="GO" id="GO:0120501">
    <property type="term" value="F:F-actin monooxygenase activity"/>
    <property type="evidence" value="ECO:0007669"/>
    <property type="project" value="UniProtKB-EC"/>
</dbReference>
<evidence type="ECO:0000256" key="18">
    <source>
        <dbReference type="SAM" id="MobiDB-lite"/>
    </source>
</evidence>
<keyword evidence="19" id="KW-0812">Transmembrane</keyword>
<keyword evidence="12" id="KW-0503">Monooxygenase</keyword>
<evidence type="ECO:0000256" key="16">
    <source>
        <dbReference type="PROSITE-ProRule" id="PRU00125"/>
    </source>
</evidence>
<evidence type="ECO:0000256" key="17">
    <source>
        <dbReference type="SAM" id="Coils"/>
    </source>
</evidence>
<evidence type="ECO:0000259" key="20">
    <source>
        <dbReference type="PROSITE" id="PS50021"/>
    </source>
</evidence>
<dbReference type="Pfam" id="PF00412">
    <property type="entry name" value="LIM"/>
    <property type="match status" value="1"/>
</dbReference>
<feature type="region of interest" description="Disordered" evidence="18">
    <location>
        <begin position="1806"/>
        <end position="1835"/>
    </location>
</feature>
<evidence type="ECO:0000256" key="8">
    <source>
        <dbReference type="ARBA" id="ARBA00022827"/>
    </source>
</evidence>
<comment type="subcellular location">
    <subcellularLocation>
        <location evidence="2">Cytoplasm</location>
    </subcellularLocation>
</comment>
<accession>A0A8R2NQG7</accession>
<keyword evidence="13 16" id="KW-0440">LIM domain</keyword>
<evidence type="ECO:0000256" key="15">
    <source>
        <dbReference type="ARBA" id="ARBA00049522"/>
    </source>
</evidence>
<dbReference type="Proteomes" id="UP000007819">
    <property type="component" value="Chromosome A2"/>
</dbReference>
<keyword evidence="17" id="KW-0175">Coiled coil</keyword>
<keyword evidence="14" id="KW-0009">Actin-binding</keyword>